<feature type="compositionally biased region" description="Polar residues" evidence="1">
    <location>
        <begin position="1"/>
        <end position="10"/>
    </location>
</feature>
<organism evidence="2 3">
    <name type="scientific">Paraburkholderia caffeinilytica</name>
    <dbReference type="NCBI Taxonomy" id="1761016"/>
    <lineage>
        <taxon>Bacteria</taxon>
        <taxon>Pseudomonadati</taxon>
        <taxon>Pseudomonadota</taxon>
        <taxon>Betaproteobacteria</taxon>
        <taxon>Burkholderiales</taxon>
        <taxon>Burkholderiaceae</taxon>
        <taxon>Paraburkholderia</taxon>
    </lineage>
</organism>
<dbReference type="Proteomes" id="UP000602004">
    <property type="component" value="Unassembled WGS sequence"/>
</dbReference>
<feature type="compositionally biased region" description="Basic residues" evidence="1">
    <location>
        <begin position="74"/>
        <end position="83"/>
    </location>
</feature>
<feature type="region of interest" description="Disordered" evidence="1">
    <location>
        <begin position="48"/>
        <end position="153"/>
    </location>
</feature>
<evidence type="ECO:0000313" key="2">
    <source>
        <dbReference type="EMBL" id="GGC41764.1"/>
    </source>
</evidence>
<evidence type="ECO:0000313" key="3">
    <source>
        <dbReference type="Proteomes" id="UP000602004"/>
    </source>
</evidence>
<evidence type="ECO:0008006" key="4">
    <source>
        <dbReference type="Google" id="ProtNLM"/>
    </source>
</evidence>
<dbReference type="EMBL" id="BMHL01000004">
    <property type="protein sequence ID" value="GGC41764.1"/>
    <property type="molecule type" value="Genomic_DNA"/>
</dbReference>
<feature type="compositionally biased region" description="Basic and acidic residues" evidence="1">
    <location>
        <begin position="97"/>
        <end position="112"/>
    </location>
</feature>
<keyword evidence="3" id="KW-1185">Reference proteome</keyword>
<name>A0ABQ1MLB6_9BURK</name>
<feature type="region of interest" description="Disordered" evidence="1">
    <location>
        <begin position="1"/>
        <end position="33"/>
    </location>
</feature>
<reference evidence="3" key="1">
    <citation type="journal article" date="2019" name="Int. J. Syst. Evol. Microbiol.">
        <title>The Global Catalogue of Microorganisms (GCM) 10K type strain sequencing project: providing services to taxonomists for standard genome sequencing and annotation.</title>
        <authorList>
            <consortium name="The Broad Institute Genomics Platform"/>
            <consortium name="The Broad Institute Genome Sequencing Center for Infectious Disease"/>
            <person name="Wu L."/>
            <person name="Ma J."/>
        </authorList>
    </citation>
    <scope>NUCLEOTIDE SEQUENCE [LARGE SCALE GENOMIC DNA]</scope>
    <source>
        <strain evidence="3">CGMCC 1.15103</strain>
    </source>
</reference>
<feature type="compositionally biased region" description="Polar residues" evidence="1">
    <location>
        <begin position="48"/>
        <end position="62"/>
    </location>
</feature>
<proteinExistence type="predicted"/>
<comment type="caution">
    <text evidence="2">The sequence shown here is derived from an EMBL/GenBank/DDBJ whole genome shotgun (WGS) entry which is preliminary data.</text>
</comment>
<feature type="region of interest" description="Disordered" evidence="1">
    <location>
        <begin position="304"/>
        <end position="361"/>
    </location>
</feature>
<gene>
    <name evidence="2" type="ORF">GCM10011400_30780</name>
</gene>
<protein>
    <recommendedName>
        <fullName evidence="4">Type III secretion system protein</fullName>
    </recommendedName>
</protein>
<sequence>MSRISHQGSDTAAAQAQHVAQSQQKAANAQGARNGAQFAALYRGTTNFTYGNDAQRGPSVSSVRAKRMADQLARKRRAAKKQRSNAGGLDDDGPDDAEAHHAEGQKVNRDGGGRGGGGGHSQGDHGDEHGSGTAPAIKARGDRIVPPPPSGRLDAVAAQFAQPGQEGARAAAVRDAWRTDMLNLRAQLAANPQMPLDARVFEQAIDLLGVQQKIGSLATSQPGAGSGVAALRERAGGSDARGSQGVTRLPAPDRVQRFNLLFPLLWLHADMPSSAPQRARSIDTLCVMRSGALGRAAASAAATERVASPASGTPEAFNALGTSGVARASGTHAASPGAPPTQSDRPSPPPGPRRAFPSGSR</sequence>
<accession>A0ABQ1MLB6</accession>
<dbReference type="RefSeq" id="WP_115778171.1">
    <property type="nucleotide sequence ID" value="NZ_BMHL01000004.1"/>
</dbReference>
<evidence type="ECO:0000256" key="1">
    <source>
        <dbReference type="SAM" id="MobiDB-lite"/>
    </source>
</evidence>
<feature type="compositionally biased region" description="Low complexity" evidence="1">
    <location>
        <begin position="12"/>
        <end position="33"/>
    </location>
</feature>